<evidence type="ECO:0000256" key="1">
    <source>
        <dbReference type="SAM" id="MobiDB-lite"/>
    </source>
</evidence>
<dbReference type="AlphaFoldDB" id="A0A8C2N1H3"/>
<evidence type="ECO:0000313" key="3">
    <source>
        <dbReference type="Proteomes" id="UP000694386"/>
    </source>
</evidence>
<reference evidence="2" key="1">
    <citation type="submission" date="2025-08" db="UniProtKB">
        <authorList>
            <consortium name="Ensembl"/>
        </authorList>
    </citation>
    <scope>IDENTIFICATION</scope>
</reference>
<protein>
    <submittedName>
        <fullName evidence="2">RAN binding protein 3-like</fullName>
    </submittedName>
</protein>
<dbReference type="Ensembl" id="ENSCGRT00001031359.1">
    <property type="protein sequence ID" value="ENSCGRP00001027112.1"/>
    <property type="gene ID" value="ENSCGRG00001024211.1"/>
</dbReference>
<feature type="region of interest" description="Disordered" evidence="1">
    <location>
        <begin position="74"/>
        <end position="94"/>
    </location>
</feature>
<reference evidence="2" key="2">
    <citation type="submission" date="2025-09" db="UniProtKB">
        <authorList>
            <consortium name="Ensembl"/>
        </authorList>
    </citation>
    <scope>IDENTIFICATION</scope>
</reference>
<name>A0A8C2N1H3_CRIGR</name>
<organism evidence="2 3">
    <name type="scientific">Cricetulus griseus</name>
    <name type="common">Chinese hamster</name>
    <name type="synonym">Cricetulus barabensis griseus</name>
    <dbReference type="NCBI Taxonomy" id="10029"/>
    <lineage>
        <taxon>Eukaryota</taxon>
        <taxon>Metazoa</taxon>
        <taxon>Chordata</taxon>
        <taxon>Craniata</taxon>
        <taxon>Vertebrata</taxon>
        <taxon>Euteleostomi</taxon>
        <taxon>Mammalia</taxon>
        <taxon>Eutheria</taxon>
        <taxon>Euarchontoglires</taxon>
        <taxon>Glires</taxon>
        <taxon>Rodentia</taxon>
        <taxon>Myomorpha</taxon>
        <taxon>Muroidea</taxon>
        <taxon>Cricetidae</taxon>
        <taxon>Cricetinae</taxon>
        <taxon>Cricetulus</taxon>
    </lineage>
</organism>
<proteinExistence type="predicted"/>
<feature type="compositionally biased region" description="Polar residues" evidence="1">
    <location>
        <begin position="79"/>
        <end position="94"/>
    </location>
</feature>
<evidence type="ECO:0000313" key="2">
    <source>
        <dbReference type="Ensembl" id="ENSCGRP00001027112.1"/>
    </source>
</evidence>
<sequence>MSSTQRKEDGHLFASLGTCQLKAQKDQQQQEKYVIAQPVFVFEKGEHTFKRPAEDSLDETAERELSVFSRKRVRSSSVTLHTTDSQSPGESLSK</sequence>
<accession>A0A8C2N1H3</accession>
<dbReference type="Proteomes" id="UP000694386">
    <property type="component" value="Unplaced"/>
</dbReference>